<keyword evidence="1" id="KW-1133">Transmembrane helix</keyword>
<evidence type="ECO:0000259" key="3">
    <source>
        <dbReference type="Pfam" id="PF16220"/>
    </source>
</evidence>
<evidence type="ECO:0000313" key="4">
    <source>
        <dbReference type="EMBL" id="TJZ73142.1"/>
    </source>
</evidence>
<keyword evidence="1" id="KW-0812">Transmembrane</keyword>
<evidence type="ECO:0000259" key="2">
    <source>
        <dbReference type="Pfam" id="PF04773"/>
    </source>
</evidence>
<dbReference type="OrthoDB" id="1100567at2"/>
<dbReference type="Gene3D" id="2.60.120.1440">
    <property type="match status" value="1"/>
</dbReference>
<sequence length="354" mass="38315">MTKPAPRSASEVVFDPAAHYTLDEQAAAWLLRQEAGLDAAEARAMQTWLAQDPAHGRALAAMAQTWQALDALPAERIDALRISGHPAQRRGLSSGPAANDMPVRPRRAGWLKQGLVACTVLAALGGMGGVAMTEYLARPTYLAHYASQRGQMLKVTLPDGTRVHLDTATRLDVAYYRDRREVRLAGGQAMFDVAHDARHPFSVFADPLRVTVVGTRFSVRHIDADVEVEVEQGKVRVQPWRDGHAVGPGVLLTPGQAVAAVDEVLAPVRAVLPDQIAPWREGRVIFDNVPLGQALAEFARYGDTGLHIRQPEVAALRVTGSFDIAQAARFARALPRVLPVKLTPGAGGTEIERR</sequence>
<dbReference type="Proteomes" id="UP000310016">
    <property type="component" value="Unassembled WGS sequence"/>
</dbReference>
<dbReference type="Pfam" id="PF04773">
    <property type="entry name" value="FecR"/>
    <property type="match status" value="1"/>
</dbReference>
<dbReference type="InterPro" id="IPR012373">
    <property type="entry name" value="Ferrdict_sens_TM"/>
</dbReference>
<accession>A0A4U0PZN2</accession>
<dbReference type="GO" id="GO:0016989">
    <property type="term" value="F:sigma factor antagonist activity"/>
    <property type="evidence" value="ECO:0007669"/>
    <property type="project" value="TreeGrafter"/>
</dbReference>
<comment type="caution">
    <text evidence="4">The sequence shown here is derived from an EMBL/GenBank/DDBJ whole genome shotgun (WGS) entry which is preliminary data.</text>
</comment>
<keyword evidence="1" id="KW-0472">Membrane</keyword>
<proteinExistence type="predicted"/>
<feature type="transmembrane region" description="Helical" evidence="1">
    <location>
        <begin position="114"/>
        <end position="137"/>
    </location>
</feature>
<evidence type="ECO:0000256" key="1">
    <source>
        <dbReference type="SAM" id="Phobius"/>
    </source>
</evidence>
<reference evidence="4 5" key="1">
    <citation type="submission" date="2019-04" db="EMBL/GenBank/DDBJ databases">
        <title>Chitiniphilus eburnea sp. nov., a novel chitinolytic bacterium isolated from aquaculture sludge.</title>
        <authorList>
            <person name="Sheng M."/>
        </authorList>
    </citation>
    <scope>NUCLEOTIDE SEQUENCE [LARGE SCALE GENOMIC DNA]</scope>
    <source>
        <strain evidence="4 5">HX-2-15</strain>
    </source>
</reference>
<protein>
    <submittedName>
        <fullName evidence="4">DUF4880 domain-containing protein</fullName>
    </submittedName>
</protein>
<organism evidence="4 5">
    <name type="scientific">Chitiniphilus eburneus</name>
    <dbReference type="NCBI Taxonomy" id="2571148"/>
    <lineage>
        <taxon>Bacteria</taxon>
        <taxon>Pseudomonadati</taxon>
        <taxon>Pseudomonadota</taxon>
        <taxon>Betaproteobacteria</taxon>
        <taxon>Neisseriales</taxon>
        <taxon>Chitinibacteraceae</taxon>
        <taxon>Chitiniphilus</taxon>
    </lineage>
</organism>
<dbReference type="PANTHER" id="PTHR30273">
    <property type="entry name" value="PERIPLASMIC SIGNAL SENSOR AND SIGMA FACTOR ACTIVATOR FECR-RELATED"/>
    <property type="match status" value="1"/>
</dbReference>
<feature type="domain" description="FecR protein" evidence="2">
    <location>
        <begin position="145"/>
        <end position="236"/>
    </location>
</feature>
<dbReference type="EMBL" id="SUMF01000011">
    <property type="protein sequence ID" value="TJZ73142.1"/>
    <property type="molecule type" value="Genomic_DNA"/>
</dbReference>
<gene>
    <name evidence="4" type="ORF">FAZ21_11010</name>
</gene>
<dbReference type="AlphaFoldDB" id="A0A4U0PZN2"/>
<name>A0A4U0PZN2_9NEIS</name>
<feature type="domain" description="FecR N-terminal" evidence="3">
    <location>
        <begin position="24"/>
        <end position="64"/>
    </location>
</feature>
<dbReference type="InterPro" id="IPR032623">
    <property type="entry name" value="FecR_N"/>
</dbReference>
<dbReference type="PIRSF" id="PIRSF018266">
    <property type="entry name" value="FecR"/>
    <property type="match status" value="1"/>
</dbReference>
<keyword evidence="5" id="KW-1185">Reference proteome</keyword>
<dbReference type="PANTHER" id="PTHR30273:SF2">
    <property type="entry name" value="PROTEIN FECR"/>
    <property type="match status" value="1"/>
</dbReference>
<dbReference type="InterPro" id="IPR006860">
    <property type="entry name" value="FecR"/>
</dbReference>
<dbReference type="Pfam" id="PF16220">
    <property type="entry name" value="DUF4880"/>
    <property type="match status" value="1"/>
</dbReference>
<dbReference type="RefSeq" id="WP_136773500.1">
    <property type="nucleotide sequence ID" value="NZ_SUMF01000011.1"/>
</dbReference>
<evidence type="ECO:0000313" key="5">
    <source>
        <dbReference type="Proteomes" id="UP000310016"/>
    </source>
</evidence>